<sequence>MTANYSSEQDDSDKVVKLNSEAKELSNRARKLLCRIQLRLNPLDNENKKEDDEFLSALSELVNQSTADTRESVSIESGRSSSGDFTRHWRTLEQDAVTRGRKLLKREWEVTKGGCKLWLRRVLAGVRSFSKGVIR</sequence>
<organism evidence="2 3">
    <name type="scientific">Hypericibacter terrae</name>
    <dbReference type="NCBI Taxonomy" id="2602015"/>
    <lineage>
        <taxon>Bacteria</taxon>
        <taxon>Pseudomonadati</taxon>
        <taxon>Pseudomonadota</taxon>
        <taxon>Alphaproteobacteria</taxon>
        <taxon>Rhodospirillales</taxon>
        <taxon>Dongiaceae</taxon>
        <taxon>Hypericibacter</taxon>
    </lineage>
</organism>
<reference evidence="2 3" key="1">
    <citation type="submission" date="2019-08" db="EMBL/GenBank/DDBJ databases">
        <title>Hyperibacter terrae gen. nov., sp. nov. and Hyperibacter viscosus sp. nov., two new members in the family Rhodospirillaceae isolated from the rhizosphere of Hypericum perforatum.</title>
        <authorList>
            <person name="Noviana Z."/>
        </authorList>
    </citation>
    <scope>NUCLEOTIDE SEQUENCE [LARGE SCALE GENOMIC DNA]</scope>
    <source>
        <strain evidence="2 3">R5913</strain>
    </source>
</reference>
<dbReference type="Proteomes" id="UP000326202">
    <property type="component" value="Chromosome"/>
</dbReference>
<name>A0A5J6MGC7_9PROT</name>
<dbReference type="EMBL" id="CP042906">
    <property type="protein sequence ID" value="QEX16147.1"/>
    <property type="molecule type" value="Genomic_DNA"/>
</dbReference>
<accession>A0A5J6MGC7</accession>
<keyword evidence="3" id="KW-1185">Reference proteome</keyword>
<dbReference type="RefSeq" id="WP_151176541.1">
    <property type="nucleotide sequence ID" value="NZ_CP042906.1"/>
</dbReference>
<proteinExistence type="predicted"/>
<dbReference type="AlphaFoldDB" id="A0A5J6MGC7"/>
<dbReference type="OrthoDB" id="5919045at2"/>
<evidence type="ECO:0000256" key="1">
    <source>
        <dbReference type="SAM" id="MobiDB-lite"/>
    </source>
</evidence>
<evidence type="ECO:0000313" key="2">
    <source>
        <dbReference type="EMBL" id="QEX16147.1"/>
    </source>
</evidence>
<feature type="region of interest" description="Disordered" evidence="1">
    <location>
        <begin position="65"/>
        <end position="86"/>
    </location>
</feature>
<gene>
    <name evidence="2" type="ORF">FRZ44_14390</name>
</gene>
<dbReference type="KEGG" id="htq:FRZ44_14390"/>
<feature type="compositionally biased region" description="Low complexity" evidence="1">
    <location>
        <begin position="74"/>
        <end position="83"/>
    </location>
</feature>
<protein>
    <submittedName>
        <fullName evidence="2">Uncharacterized protein</fullName>
    </submittedName>
</protein>
<evidence type="ECO:0000313" key="3">
    <source>
        <dbReference type="Proteomes" id="UP000326202"/>
    </source>
</evidence>